<evidence type="ECO:0000313" key="1">
    <source>
        <dbReference type="EMBL" id="CAD9477972.1"/>
    </source>
</evidence>
<protein>
    <submittedName>
        <fullName evidence="1">Uncharacterized protein</fullName>
    </submittedName>
</protein>
<organism evidence="1">
    <name type="scientific">Helicotheca tamesis</name>
    <dbReference type="NCBI Taxonomy" id="374047"/>
    <lineage>
        <taxon>Eukaryota</taxon>
        <taxon>Sar</taxon>
        <taxon>Stramenopiles</taxon>
        <taxon>Ochrophyta</taxon>
        <taxon>Bacillariophyta</taxon>
        <taxon>Mediophyceae</taxon>
        <taxon>Lithodesmiophycidae</taxon>
        <taxon>Lithodesmiales</taxon>
        <taxon>Lithodesmiaceae</taxon>
        <taxon>Helicotheca</taxon>
    </lineage>
</organism>
<reference evidence="1" key="1">
    <citation type="submission" date="2021-01" db="EMBL/GenBank/DDBJ databases">
        <authorList>
            <person name="Corre E."/>
            <person name="Pelletier E."/>
            <person name="Niang G."/>
            <person name="Scheremetjew M."/>
            <person name="Finn R."/>
            <person name="Kale V."/>
            <person name="Holt S."/>
            <person name="Cochrane G."/>
            <person name="Meng A."/>
            <person name="Brown T."/>
            <person name="Cohen L."/>
        </authorList>
    </citation>
    <scope>NUCLEOTIDE SEQUENCE</scope>
    <source>
        <strain evidence="1">CCMP826</strain>
    </source>
</reference>
<gene>
    <name evidence="1" type="ORF">HTAM1171_LOCUS2956</name>
</gene>
<dbReference type="EMBL" id="HBGV01004906">
    <property type="protein sequence ID" value="CAD9477972.1"/>
    <property type="molecule type" value="Transcribed_RNA"/>
</dbReference>
<sequence>MDQSGQSARDIANANKNPQMVEWARSYGAFLGRYKGKKRRKDMMHEIASKRAVTINDRSLRDDFPHRLDRAFHPVVKAVTNRRCQLCAYTLTKMRPSKGINEGDNRDNIVRCVTCDVNLCLFCFNEFHGVDLGE</sequence>
<dbReference type="AlphaFoldDB" id="A0A7S2ME00"/>
<proteinExistence type="predicted"/>
<name>A0A7S2ME00_9STRA</name>
<accession>A0A7S2ME00</accession>